<feature type="binding site" evidence="12">
    <location>
        <position position="478"/>
    </location>
    <ligand>
        <name>Zn(2+)</name>
        <dbReference type="ChEBI" id="CHEBI:29105"/>
        <label>1</label>
    </ligand>
</feature>
<comment type="function">
    <text evidence="12">Initiates the restart of stalled replication forks, which reloads the replicative helicase on sites other than the origin of replication. Recognizes and binds to abandoned replication forks and remodels them to uncover a helicase loading site. Promotes assembly of the primosome at these replication forks.</text>
</comment>
<dbReference type="InterPro" id="IPR041222">
    <property type="entry name" value="PriA_3primeBD"/>
</dbReference>
<feature type="binding site" evidence="12">
    <location>
        <position position="438"/>
    </location>
    <ligand>
        <name>Zn(2+)</name>
        <dbReference type="ChEBI" id="CHEBI:29105"/>
        <label>1</label>
    </ligand>
</feature>
<evidence type="ECO:0000256" key="9">
    <source>
        <dbReference type="ARBA" id="ARBA00023125"/>
    </source>
</evidence>
<keyword evidence="6 12" id="KW-0347">Helicase</keyword>
<keyword evidence="2 12" id="KW-0235">DNA replication</keyword>
<dbReference type="FunFam" id="3.40.1440.60:FF:000001">
    <property type="entry name" value="Primosomal protein N"/>
    <property type="match status" value="1"/>
</dbReference>
<evidence type="ECO:0000313" key="17">
    <source>
        <dbReference type="Proteomes" id="UP000198883"/>
    </source>
</evidence>
<dbReference type="InterPro" id="IPR014001">
    <property type="entry name" value="Helicase_ATP-bd"/>
</dbReference>
<dbReference type="CDD" id="cd17929">
    <property type="entry name" value="DEXHc_priA"/>
    <property type="match status" value="1"/>
</dbReference>
<organism evidence="16 17">
    <name type="scientific">Phocoenobacter skyensis</name>
    <dbReference type="NCBI Taxonomy" id="97481"/>
    <lineage>
        <taxon>Bacteria</taxon>
        <taxon>Pseudomonadati</taxon>
        <taxon>Pseudomonadota</taxon>
        <taxon>Gammaproteobacteria</taxon>
        <taxon>Pasteurellales</taxon>
        <taxon>Pasteurellaceae</taxon>
        <taxon>Phocoenobacter</taxon>
    </lineage>
</organism>
<comment type="subunit">
    <text evidence="12">Component of the replication restart primosome.</text>
</comment>
<dbReference type="GO" id="GO:0005524">
    <property type="term" value="F:ATP binding"/>
    <property type="evidence" value="ECO:0007669"/>
    <property type="project" value="UniProtKB-UniRule"/>
</dbReference>
<reference evidence="15 18" key="3">
    <citation type="journal article" date="2023" name="Front. Microbiol.">
        <title>Phylogeography and host specificity of Pasteurellaceae pathogenic to sea-farmed fish in the north-east Atlantic.</title>
        <authorList>
            <person name="Gulla S."/>
            <person name="Colquhoun D.J."/>
            <person name="Olsen A.B."/>
            <person name="Spilsberg B."/>
            <person name="Lagesen K."/>
            <person name="Aakesson C.P."/>
            <person name="Strom S."/>
            <person name="Manji F."/>
            <person name="Birkbeck T.H."/>
            <person name="Nilsen H.K."/>
        </authorList>
    </citation>
    <scope>NUCLEOTIDE SEQUENCE [LARGE SCALE GENOMIC DNA]</scope>
    <source>
        <strain evidence="15 18">VIO11850</strain>
    </source>
</reference>
<dbReference type="PROSITE" id="PS51192">
    <property type="entry name" value="HELICASE_ATP_BIND_1"/>
    <property type="match status" value="1"/>
</dbReference>
<feature type="binding site" evidence="12">
    <location>
        <position position="447"/>
    </location>
    <ligand>
        <name>Zn(2+)</name>
        <dbReference type="ChEBI" id="CHEBI:29105"/>
        <label>2</label>
    </ligand>
</feature>
<feature type="binding site" evidence="12">
    <location>
        <position position="468"/>
    </location>
    <ligand>
        <name>Zn(2+)</name>
        <dbReference type="ChEBI" id="CHEBI:29105"/>
        <label>2</label>
    </ligand>
</feature>
<dbReference type="Proteomes" id="UP000198883">
    <property type="component" value="Unassembled WGS sequence"/>
</dbReference>
<dbReference type="NCBIfam" id="NF004065">
    <property type="entry name" value="PRK05580.1-1"/>
    <property type="match status" value="1"/>
</dbReference>
<dbReference type="HAMAP" id="MF_00983">
    <property type="entry name" value="PriA"/>
    <property type="match status" value="1"/>
</dbReference>
<evidence type="ECO:0000256" key="3">
    <source>
        <dbReference type="ARBA" id="ARBA00022723"/>
    </source>
</evidence>
<proteinExistence type="inferred from homology"/>
<dbReference type="FunFam" id="3.40.50.300:FF:000489">
    <property type="entry name" value="Primosome assembly protein PriA"/>
    <property type="match status" value="1"/>
</dbReference>
<dbReference type="GO" id="GO:0043138">
    <property type="term" value="F:3'-5' DNA helicase activity"/>
    <property type="evidence" value="ECO:0007669"/>
    <property type="project" value="UniProtKB-EC"/>
</dbReference>
<dbReference type="Gene3D" id="3.40.1440.60">
    <property type="entry name" value="PriA, 3(prime) DNA-binding domain"/>
    <property type="match status" value="1"/>
</dbReference>
<dbReference type="InterPro" id="IPR041236">
    <property type="entry name" value="PriA_C"/>
</dbReference>
<dbReference type="CDD" id="cd18804">
    <property type="entry name" value="SF2_C_priA"/>
    <property type="match status" value="1"/>
</dbReference>
<keyword evidence="9 12" id="KW-0238">DNA-binding</keyword>
<evidence type="ECO:0000256" key="12">
    <source>
        <dbReference type="HAMAP-Rule" id="MF_00983"/>
    </source>
</evidence>
<keyword evidence="7 12" id="KW-0862">Zinc</keyword>
<dbReference type="GO" id="GO:0006270">
    <property type="term" value="P:DNA replication initiation"/>
    <property type="evidence" value="ECO:0007669"/>
    <property type="project" value="TreeGrafter"/>
</dbReference>
<dbReference type="SMART" id="SM00490">
    <property type="entry name" value="HELICc"/>
    <property type="match status" value="1"/>
</dbReference>
<evidence type="ECO:0000313" key="15">
    <source>
        <dbReference type="EMBL" id="MDP8085697.1"/>
    </source>
</evidence>
<dbReference type="EMBL" id="JASAVS010000014">
    <property type="protein sequence ID" value="MDP8085697.1"/>
    <property type="molecule type" value="Genomic_DNA"/>
</dbReference>
<dbReference type="Pfam" id="PF00270">
    <property type="entry name" value="DEAD"/>
    <property type="match status" value="1"/>
</dbReference>
<dbReference type="Pfam" id="PF18074">
    <property type="entry name" value="PriA_C"/>
    <property type="match status" value="1"/>
</dbReference>
<keyword evidence="5 12" id="KW-0378">Hydrolase</keyword>
<dbReference type="InterPro" id="IPR027417">
    <property type="entry name" value="P-loop_NTPase"/>
</dbReference>
<dbReference type="GO" id="GO:0006269">
    <property type="term" value="P:DNA replication, synthesis of primer"/>
    <property type="evidence" value="ECO:0007669"/>
    <property type="project" value="UniProtKB-KW"/>
</dbReference>
<dbReference type="GO" id="GO:0003677">
    <property type="term" value="F:DNA binding"/>
    <property type="evidence" value="ECO:0007669"/>
    <property type="project" value="UniProtKB-UniRule"/>
</dbReference>
<evidence type="ECO:0000256" key="4">
    <source>
        <dbReference type="ARBA" id="ARBA00022741"/>
    </source>
</evidence>
<feature type="binding site" evidence="12">
    <location>
        <position position="450"/>
    </location>
    <ligand>
        <name>Zn(2+)</name>
        <dbReference type="ChEBI" id="CHEBI:29105"/>
        <label>2</label>
    </ligand>
</feature>
<feature type="domain" description="Helicase C-terminal" evidence="14">
    <location>
        <begin position="469"/>
        <end position="635"/>
    </location>
</feature>
<keyword evidence="1 12" id="KW-0639">Primosome</keyword>
<evidence type="ECO:0000256" key="8">
    <source>
        <dbReference type="ARBA" id="ARBA00022840"/>
    </source>
</evidence>
<dbReference type="Proteomes" id="UP001224812">
    <property type="component" value="Unassembled WGS sequence"/>
</dbReference>
<dbReference type="STRING" id="97481.SAMN05444853_11817"/>
<dbReference type="NCBIfam" id="TIGR00595">
    <property type="entry name" value="priA"/>
    <property type="match status" value="1"/>
</dbReference>
<evidence type="ECO:0000313" key="16">
    <source>
        <dbReference type="EMBL" id="SEM44180.1"/>
    </source>
</evidence>
<evidence type="ECO:0000256" key="1">
    <source>
        <dbReference type="ARBA" id="ARBA00022515"/>
    </source>
</evidence>
<dbReference type="PROSITE" id="PS51194">
    <property type="entry name" value="HELICASE_CTER"/>
    <property type="match status" value="1"/>
</dbReference>
<dbReference type="Pfam" id="PF18319">
    <property type="entry name" value="Zn_ribbon_PriA"/>
    <property type="match status" value="1"/>
</dbReference>
<dbReference type="GeneID" id="83544198"/>
<dbReference type="Gene3D" id="3.40.50.300">
    <property type="entry name" value="P-loop containing nucleotide triphosphate hydrolases"/>
    <property type="match status" value="2"/>
</dbReference>
<evidence type="ECO:0000256" key="7">
    <source>
        <dbReference type="ARBA" id="ARBA00022833"/>
    </source>
</evidence>
<dbReference type="EC" id="5.6.2.4" evidence="12"/>
<feature type="binding site" evidence="12">
    <location>
        <position position="465"/>
    </location>
    <ligand>
        <name>Zn(2+)</name>
        <dbReference type="ChEBI" id="CHEBI:29105"/>
        <label>2</label>
    </ligand>
</feature>
<dbReference type="InterPro" id="IPR040498">
    <property type="entry name" value="PriA_CRR"/>
</dbReference>
<dbReference type="GO" id="GO:0008270">
    <property type="term" value="F:zinc ion binding"/>
    <property type="evidence" value="ECO:0007669"/>
    <property type="project" value="UniProtKB-UniRule"/>
</dbReference>
<evidence type="ECO:0000256" key="11">
    <source>
        <dbReference type="ARBA" id="ARBA00048988"/>
    </source>
</evidence>
<dbReference type="InterPro" id="IPR011545">
    <property type="entry name" value="DEAD/DEAH_box_helicase_dom"/>
</dbReference>
<gene>
    <name evidence="12 15" type="primary">priA</name>
    <name evidence="15" type="ORF">QJT92_07155</name>
    <name evidence="16" type="ORF">SAMN05444853_11817</name>
</gene>
<dbReference type="Pfam" id="PF17764">
    <property type="entry name" value="PriA_3primeBD"/>
    <property type="match status" value="1"/>
</dbReference>
<keyword evidence="4 12" id="KW-0547">Nucleotide-binding</keyword>
<comment type="catalytic activity">
    <reaction evidence="12">
        <text>Couples ATP hydrolysis with the unwinding of duplex DNA by translocating in the 3'-5' direction.</text>
        <dbReference type="EC" id="5.6.2.4"/>
    </reaction>
</comment>
<reference evidence="16" key="1">
    <citation type="submission" date="2016-10" db="EMBL/GenBank/DDBJ databases">
        <authorList>
            <person name="de Groot N.N."/>
        </authorList>
    </citation>
    <scope>NUCLEOTIDE SEQUENCE [LARGE SCALE GENOMIC DNA]</scope>
    <source>
        <strain evidence="16">DSM 24204</strain>
    </source>
</reference>
<keyword evidence="3 12" id="KW-0479">Metal-binding</keyword>
<dbReference type="GO" id="GO:1990077">
    <property type="term" value="C:primosome complex"/>
    <property type="evidence" value="ECO:0007669"/>
    <property type="project" value="UniProtKB-UniRule"/>
</dbReference>
<sequence length="737" mass="83414">MNLIQIALPVPLNRYFDYFLPAEMKVVQGARVVVPFGNQKKIGIVVGFPETTDIPKDKLKPILSVLDEQSLFDDEILQLLKWSADYYHSPLGEVLQSALPVKLRQGESCERAVLEQFSVTEIGHKALLNGTLNRAKKQQQLLTELTQFANFFEKPTACSSSVWKALLEKGFVKKEKLSFESKTWLEKLGDNEQCNTSNKLRLNKQQALIVGRLQYQKGFGAFLLNGVTGSGKTEVYLQVIETVLEKGKQVLVLVPEIGLTPQTIARFKARFNVEIDTVHSNLNDTERLNVWLRAKNGENAIVIGTRSALFSQFKNLGLIIIDEEHDSSFKQQDGWRYNARDLAVLRAKNNDIPIILGSATPSLESVQNVQNGKFTELVLKNRAGDAQLAQQFVIDLKTQQIHSGLSQQLLSMMKTHLEQGNQVMLFLNRRGFAPVLLCHECGWICECRSCEKPYTYHQKKSVLRCHHCASQKIIPKQCGHCGSINLVTTGIGTEQLEQELIKRFNRYSVTRIDRDSTIRKGSLDKHLSDIQQGKSQILIGTQMLAKGHHFPNVTLVAIVNVDSALFSTDFRAEERLAQLYIQVAGRAGRAEKKGTVVLQTHYPEHPLLKSLLIKGYDEFTKTALEMRQLMSLPPFSAQVLFKATGRNNEKISNFLTDLTAYFQQQITAHQWQDFQLLPPMAAPMAKKAGQYRWQLLIQHHSKAMLQQLLNQFDLDKNRLEIPSNIRLVLDVDPLDFS</sequence>
<evidence type="ECO:0000256" key="6">
    <source>
        <dbReference type="ARBA" id="ARBA00022806"/>
    </source>
</evidence>
<dbReference type="RefSeq" id="WP_090922429.1">
    <property type="nucleotide sequence ID" value="NZ_CP016180.1"/>
</dbReference>
<dbReference type="PANTHER" id="PTHR30580">
    <property type="entry name" value="PRIMOSOMAL PROTEIN N"/>
    <property type="match status" value="1"/>
</dbReference>
<evidence type="ECO:0000259" key="13">
    <source>
        <dbReference type="PROSITE" id="PS51192"/>
    </source>
</evidence>
<feature type="binding site" evidence="12">
    <location>
        <position position="481"/>
    </location>
    <ligand>
        <name>Zn(2+)</name>
        <dbReference type="ChEBI" id="CHEBI:29105"/>
        <label>1</label>
    </ligand>
</feature>
<feature type="binding site" evidence="12">
    <location>
        <position position="441"/>
    </location>
    <ligand>
        <name>Zn(2+)</name>
        <dbReference type="ChEBI" id="CHEBI:29105"/>
        <label>1</label>
    </ligand>
</feature>
<dbReference type="GO" id="GO:0016787">
    <property type="term" value="F:hydrolase activity"/>
    <property type="evidence" value="ECO:0007669"/>
    <property type="project" value="UniProtKB-KW"/>
</dbReference>
<keyword evidence="18" id="KW-1185">Reference proteome</keyword>
<dbReference type="NCBIfam" id="NF004067">
    <property type="entry name" value="PRK05580.1-4"/>
    <property type="match status" value="1"/>
</dbReference>
<evidence type="ECO:0000259" key="14">
    <source>
        <dbReference type="PROSITE" id="PS51194"/>
    </source>
</evidence>
<dbReference type="EMBL" id="FOBN01000018">
    <property type="protein sequence ID" value="SEM44180.1"/>
    <property type="molecule type" value="Genomic_DNA"/>
</dbReference>
<dbReference type="GO" id="GO:0006302">
    <property type="term" value="P:double-strand break repair"/>
    <property type="evidence" value="ECO:0007669"/>
    <property type="project" value="InterPro"/>
</dbReference>
<dbReference type="SUPFAM" id="SSF52540">
    <property type="entry name" value="P-loop containing nucleoside triphosphate hydrolases"/>
    <property type="match status" value="1"/>
</dbReference>
<evidence type="ECO:0000256" key="5">
    <source>
        <dbReference type="ARBA" id="ARBA00022801"/>
    </source>
</evidence>
<evidence type="ECO:0000256" key="10">
    <source>
        <dbReference type="ARBA" id="ARBA00023235"/>
    </source>
</evidence>
<reference evidence="17" key="2">
    <citation type="submission" date="2016-10" db="EMBL/GenBank/DDBJ databases">
        <authorList>
            <person name="Varghese N."/>
            <person name="Submissions S."/>
        </authorList>
    </citation>
    <scope>NUCLEOTIDE SEQUENCE [LARGE SCALE GENOMIC DNA]</scope>
    <source>
        <strain evidence="17">DSM 24204</strain>
    </source>
</reference>
<dbReference type="GO" id="GO:0006310">
    <property type="term" value="P:DNA recombination"/>
    <property type="evidence" value="ECO:0007669"/>
    <property type="project" value="InterPro"/>
</dbReference>
<dbReference type="AlphaFoldDB" id="A0A1H7YDH9"/>
<protein>
    <recommendedName>
        <fullName evidence="12">Replication restart protein PriA</fullName>
    </recommendedName>
    <alternativeName>
        <fullName evidence="12">ATP-dependent DNA helicase PriA</fullName>
        <ecNumber evidence="12">5.6.2.4</ecNumber>
    </alternativeName>
    <alternativeName>
        <fullName evidence="12">DNA 3'-5' helicase PriA</fullName>
    </alternativeName>
</protein>
<dbReference type="InterPro" id="IPR042115">
    <property type="entry name" value="PriA_3primeBD_sf"/>
</dbReference>
<keyword evidence="10 12" id="KW-0413">Isomerase</keyword>
<dbReference type="InterPro" id="IPR001650">
    <property type="entry name" value="Helicase_C-like"/>
</dbReference>
<evidence type="ECO:0000313" key="18">
    <source>
        <dbReference type="Proteomes" id="UP001224812"/>
    </source>
</evidence>
<dbReference type="Pfam" id="PF00271">
    <property type="entry name" value="Helicase_C"/>
    <property type="match status" value="1"/>
</dbReference>
<feature type="domain" description="Helicase ATP-binding" evidence="13">
    <location>
        <begin position="213"/>
        <end position="379"/>
    </location>
</feature>
<evidence type="ECO:0000256" key="2">
    <source>
        <dbReference type="ARBA" id="ARBA00022705"/>
    </source>
</evidence>
<dbReference type="PANTHER" id="PTHR30580:SF0">
    <property type="entry name" value="PRIMOSOMAL PROTEIN N"/>
    <property type="match status" value="1"/>
</dbReference>
<name>A0A1H7YDH9_9PAST</name>
<comment type="cofactor">
    <cofactor evidence="12">
        <name>Zn(2+)</name>
        <dbReference type="ChEBI" id="CHEBI:29105"/>
    </cofactor>
    <text evidence="12">Binds 2 zinc ions per subunit.</text>
</comment>
<accession>A0A1H7YDH9</accession>
<comment type="similarity">
    <text evidence="12">Belongs to the helicase family. PriA subfamily.</text>
</comment>
<keyword evidence="8 12" id="KW-0067">ATP-binding</keyword>
<dbReference type="SMART" id="SM00487">
    <property type="entry name" value="DEXDc"/>
    <property type="match status" value="1"/>
</dbReference>
<comment type="catalytic activity">
    <reaction evidence="11 12">
        <text>ATP + H2O = ADP + phosphate + H(+)</text>
        <dbReference type="Rhea" id="RHEA:13065"/>
        <dbReference type="ChEBI" id="CHEBI:15377"/>
        <dbReference type="ChEBI" id="CHEBI:15378"/>
        <dbReference type="ChEBI" id="CHEBI:30616"/>
        <dbReference type="ChEBI" id="CHEBI:43474"/>
        <dbReference type="ChEBI" id="CHEBI:456216"/>
        <dbReference type="EC" id="5.6.2.4"/>
    </reaction>
</comment>
<dbReference type="InterPro" id="IPR005259">
    <property type="entry name" value="PriA"/>
</dbReference>
<dbReference type="OrthoDB" id="9759544at2"/>